<organism evidence="11 13">
    <name type="scientific">Rahnella sp. (strain Y9602)</name>
    <dbReference type="NCBI Taxonomy" id="2703885"/>
    <lineage>
        <taxon>Bacteria</taxon>
        <taxon>Pseudomonadati</taxon>
        <taxon>Pseudomonadota</taxon>
        <taxon>Gammaproteobacteria</taxon>
        <taxon>Enterobacterales</taxon>
        <taxon>Yersiniaceae</taxon>
        <taxon>Rahnella</taxon>
    </lineage>
</organism>
<reference evidence="13" key="1">
    <citation type="submission" date="2011-01" db="EMBL/GenBank/DDBJ databases">
        <title>Complete sequence of plasmid1 of Rahnella sp. Y9602.</title>
        <authorList>
            <consortium name="US DOE Joint Genome Institute"/>
            <person name="Lucas S."/>
            <person name="Copeland A."/>
            <person name="Lapidus A."/>
            <person name="Cheng J.-F."/>
            <person name="Goodwin L."/>
            <person name="Pitluck S."/>
            <person name="Lu M."/>
            <person name="Detter J.C."/>
            <person name="Han C."/>
            <person name="Tapia R."/>
            <person name="Land M."/>
            <person name="Hauser L."/>
            <person name="Kyrpides N."/>
            <person name="Ivanova N."/>
            <person name="Ovchinnikova G."/>
            <person name="Pagani I."/>
            <person name="Sobecky P.A."/>
            <person name="Martinez R.J."/>
            <person name="Woyke T."/>
        </authorList>
    </citation>
    <scope>NUCLEOTIDE SEQUENCE [LARGE SCALE GENOMIC DNA]</scope>
    <source>
        <strain evidence="13">Y9602</strain>
        <plasmid evidence="13">pRAHAQ01</plasmid>
    </source>
</reference>
<evidence type="ECO:0000256" key="8">
    <source>
        <dbReference type="ARBA" id="ARBA00024202"/>
    </source>
</evidence>
<dbReference type="Pfam" id="PF00528">
    <property type="entry name" value="BPD_transp_1"/>
    <property type="match status" value="1"/>
</dbReference>
<reference evidence="11 13" key="2">
    <citation type="journal article" date="2012" name="J. Bacteriol.">
        <title>Complete Genome Sequence of Rahnella sp. Strain Y9602, a Gammaproteobacterium Isolate from Metal- and Radionuclide-Contaminated Soil.</title>
        <authorList>
            <person name="Martinez R.J."/>
            <person name="Bruce D."/>
            <person name="Detter C."/>
            <person name="Goodwin L.A."/>
            <person name="Han J."/>
            <person name="Han C.S."/>
            <person name="Held B."/>
            <person name="Land M.L."/>
            <person name="Mikhailova N."/>
            <person name="Nolan M."/>
            <person name="Pennacchio L."/>
            <person name="Pitluck S."/>
            <person name="Tapia R."/>
            <person name="Woyke T."/>
            <person name="Sobecky P.A."/>
        </authorList>
    </citation>
    <scope>NUCLEOTIDE SEQUENCE [LARGE SCALE GENOMIC DNA]</scope>
    <source>
        <strain evidence="11 13">Y9602</strain>
        <plasmid evidence="11">pRAHAQ01</plasmid>
    </source>
</reference>
<name>A0A0H3FMG7_RAHSY</name>
<keyword evidence="7 9" id="KW-0472">Membrane</keyword>
<dbReference type="HOGENOM" id="CLU_036879_0_1_6"/>
<dbReference type="AlphaFoldDB" id="A0A0H3FMG7"/>
<dbReference type="InterPro" id="IPR035906">
    <property type="entry name" value="MetI-like_sf"/>
</dbReference>
<keyword evidence="6 9" id="KW-1133">Transmembrane helix</keyword>
<evidence type="ECO:0000313" key="12">
    <source>
        <dbReference type="EMBL" id="MFD3226876.1"/>
    </source>
</evidence>
<evidence type="ECO:0000256" key="3">
    <source>
        <dbReference type="ARBA" id="ARBA00022475"/>
    </source>
</evidence>
<dbReference type="OrthoDB" id="9805855at2"/>
<keyword evidence="11" id="KW-0614">Plasmid</keyword>
<evidence type="ECO:0000256" key="1">
    <source>
        <dbReference type="ARBA" id="ARBA00004429"/>
    </source>
</evidence>
<keyword evidence="14" id="KW-1185">Reference proteome</keyword>
<evidence type="ECO:0000256" key="7">
    <source>
        <dbReference type="ARBA" id="ARBA00023136"/>
    </source>
</evidence>
<evidence type="ECO:0000313" key="13">
    <source>
        <dbReference type="Proteomes" id="UP000007257"/>
    </source>
</evidence>
<sequence>MHRYRFLLWRPLQLLPVLLGISILTFVMVRAIPGDPARILLGVRSTPEAIARIRVQYGLDLPVWQQYLYFLRNLFHGEMGKSLIYRVDTLTLIMSRIEPTLYLVLGSVLLAMLFTVPLAAGAARHRGQLADQVIRLLSTIGLGLPAFWLAIMMILLFSLSLGWFPVSGYGSDVGERIHHLFLPCLTVALALSAVLTRNLRASLLMELQNDYVTAARARGQNENRIFWRHVMPNSLVPTVNLLAVNIGWLIGSTVVIESVFAIPGMGQLLVKAIISRDYMVVQGVVLVFALATVLVNLIADLLTVALDPRVRL</sequence>
<dbReference type="GO" id="GO:0005886">
    <property type="term" value="C:plasma membrane"/>
    <property type="evidence" value="ECO:0007669"/>
    <property type="project" value="UniProtKB-SubCell"/>
</dbReference>
<comment type="subcellular location">
    <subcellularLocation>
        <location evidence="1">Cell inner membrane</location>
        <topology evidence="1">Multi-pass membrane protein</topology>
    </subcellularLocation>
    <subcellularLocation>
        <location evidence="9">Cell membrane</location>
        <topology evidence="9">Multi-pass membrane protein</topology>
    </subcellularLocation>
</comment>
<dbReference type="Pfam" id="PF19300">
    <property type="entry name" value="BPD_transp_1_N"/>
    <property type="match status" value="1"/>
</dbReference>
<evidence type="ECO:0000256" key="5">
    <source>
        <dbReference type="ARBA" id="ARBA00022692"/>
    </source>
</evidence>
<keyword evidence="5 9" id="KW-0812">Transmembrane</keyword>
<dbReference type="eggNOG" id="COG0601">
    <property type="taxonomic scope" value="Bacteria"/>
</dbReference>
<proteinExistence type="inferred from homology"/>
<dbReference type="PROSITE" id="PS50928">
    <property type="entry name" value="ABC_TM1"/>
    <property type="match status" value="1"/>
</dbReference>
<geneLocation type="plasmid" evidence="11 13">
    <name>pRAHAQ01</name>
</geneLocation>
<dbReference type="Proteomes" id="UP000007257">
    <property type="component" value="Plasmid pRAHAQ01"/>
</dbReference>
<keyword evidence="2 9" id="KW-0813">Transport</keyword>
<dbReference type="InterPro" id="IPR000515">
    <property type="entry name" value="MetI-like"/>
</dbReference>
<feature type="transmembrane region" description="Helical" evidence="9">
    <location>
        <begin position="241"/>
        <end position="263"/>
    </location>
</feature>
<dbReference type="SUPFAM" id="SSF161098">
    <property type="entry name" value="MetI-like"/>
    <property type="match status" value="1"/>
</dbReference>
<dbReference type="GeneID" id="95420635"/>
<dbReference type="GO" id="GO:0055085">
    <property type="term" value="P:transmembrane transport"/>
    <property type="evidence" value="ECO:0007669"/>
    <property type="project" value="InterPro"/>
</dbReference>
<feature type="transmembrane region" description="Helical" evidence="9">
    <location>
        <begin position="283"/>
        <end position="306"/>
    </location>
</feature>
<feature type="transmembrane region" description="Helical" evidence="9">
    <location>
        <begin position="100"/>
        <end position="121"/>
    </location>
</feature>
<evidence type="ECO:0000256" key="6">
    <source>
        <dbReference type="ARBA" id="ARBA00022989"/>
    </source>
</evidence>
<dbReference type="Gene3D" id="1.10.3720.10">
    <property type="entry name" value="MetI-like"/>
    <property type="match status" value="1"/>
</dbReference>
<dbReference type="PANTHER" id="PTHR43163">
    <property type="entry name" value="DIPEPTIDE TRANSPORT SYSTEM PERMEASE PROTEIN DPPB-RELATED"/>
    <property type="match status" value="1"/>
</dbReference>
<evidence type="ECO:0000259" key="10">
    <source>
        <dbReference type="PROSITE" id="PS50928"/>
    </source>
</evidence>
<evidence type="ECO:0000256" key="4">
    <source>
        <dbReference type="ARBA" id="ARBA00022519"/>
    </source>
</evidence>
<feature type="transmembrane region" description="Helical" evidence="9">
    <location>
        <begin position="133"/>
        <end position="157"/>
    </location>
</feature>
<evidence type="ECO:0000313" key="11">
    <source>
        <dbReference type="EMBL" id="ADW76183.1"/>
    </source>
</evidence>
<keyword evidence="4" id="KW-0997">Cell inner membrane</keyword>
<dbReference type="EMBL" id="JBHUCJ010000116">
    <property type="protein sequence ID" value="MFD3226876.1"/>
    <property type="molecule type" value="Genomic_DNA"/>
</dbReference>
<reference evidence="12 14" key="3">
    <citation type="submission" date="2024-09" db="EMBL/GenBank/DDBJ databases">
        <title>Genomes of Rahnella.</title>
        <authorList>
            <person name="Mnguni F.C."/>
            <person name="Shin G.Y."/>
            <person name="Coutinho T."/>
        </authorList>
    </citation>
    <scope>NUCLEOTIDE SEQUENCE [LARGE SCALE GENOMIC DNA]</scope>
    <source>
        <strain evidence="12 14">20WA0057</strain>
    </source>
</reference>
<dbReference type="CDD" id="cd06261">
    <property type="entry name" value="TM_PBP2"/>
    <property type="match status" value="1"/>
</dbReference>
<feature type="transmembrane region" description="Helical" evidence="9">
    <location>
        <begin position="12"/>
        <end position="32"/>
    </location>
</feature>
<evidence type="ECO:0000256" key="9">
    <source>
        <dbReference type="RuleBase" id="RU363032"/>
    </source>
</evidence>
<comment type="similarity">
    <text evidence="8">Belongs to the binding-protein-dependent transport system permease family. OppBC subfamily.</text>
</comment>
<protein>
    <submittedName>
        <fullName evidence="12">ABC transporter permease</fullName>
    </submittedName>
    <submittedName>
        <fullName evidence="11">Binding-protein-dependent transport systems inner membrane component</fullName>
    </submittedName>
</protein>
<gene>
    <name evidence="11" type="ordered locus">Rahaq_4602</name>
    <name evidence="12" type="ORF">ACFPK4_25365</name>
</gene>
<dbReference type="RefSeq" id="WP_013577864.1">
    <property type="nucleotide sequence ID" value="NC_015062.1"/>
</dbReference>
<feature type="domain" description="ABC transmembrane type-1" evidence="10">
    <location>
        <begin position="97"/>
        <end position="299"/>
    </location>
</feature>
<evidence type="ECO:0000313" key="14">
    <source>
        <dbReference type="Proteomes" id="UP001598201"/>
    </source>
</evidence>
<feature type="transmembrane region" description="Helical" evidence="9">
    <location>
        <begin position="177"/>
        <end position="195"/>
    </location>
</feature>
<dbReference type="PANTHER" id="PTHR43163:SF6">
    <property type="entry name" value="DIPEPTIDE TRANSPORT SYSTEM PERMEASE PROTEIN DPPB-RELATED"/>
    <property type="match status" value="1"/>
</dbReference>
<keyword evidence="3" id="KW-1003">Cell membrane</keyword>
<dbReference type="EMBL" id="CP002506">
    <property type="protein sequence ID" value="ADW76183.1"/>
    <property type="molecule type" value="Genomic_DNA"/>
</dbReference>
<dbReference type="KEGG" id="rah:Rahaq_4602"/>
<evidence type="ECO:0000256" key="2">
    <source>
        <dbReference type="ARBA" id="ARBA00022448"/>
    </source>
</evidence>
<accession>A0A0H3FMG7</accession>
<dbReference type="InterPro" id="IPR045621">
    <property type="entry name" value="BPD_transp_1_N"/>
</dbReference>
<dbReference type="Proteomes" id="UP001598201">
    <property type="component" value="Unassembled WGS sequence"/>
</dbReference>